<dbReference type="EMBL" id="CP001738">
    <property type="protein sequence ID" value="ACZ00248.1"/>
    <property type="molecule type" value="Genomic_DNA"/>
</dbReference>
<feature type="region of interest" description="Disordered" evidence="7">
    <location>
        <begin position="1"/>
        <end position="21"/>
    </location>
</feature>
<dbReference type="InterPro" id="IPR001727">
    <property type="entry name" value="GDT1-like"/>
</dbReference>
<keyword evidence="3 6" id="KW-0812">Transmembrane</keyword>
<keyword evidence="5 6" id="KW-0472">Membrane</keyword>
<dbReference type="PANTHER" id="PTHR12608:SF1">
    <property type="entry name" value="TRANSMEMBRANE PROTEIN 165"/>
    <property type="match status" value="1"/>
</dbReference>
<evidence type="ECO:0000313" key="9">
    <source>
        <dbReference type="Proteomes" id="UP000001918"/>
    </source>
</evidence>
<feature type="transmembrane region" description="Helical" evidence="6">
    <location>
        <begin position="215"/>
        <end position="235"/>
    </location>
</feature>
<sequence>MLAALPTRAGVPGPRAAARPDAGGAVVDETFGLVRRAHSRAHSSCRAETVLPVPKLSARRVGRRGPAAGKGRRLPMSFDPVAFLAAFAVIFLAELPDKTMFASLAMGTRMRPLWVWLGTSSAFLVHVVIAVAAGSLFALLPKPLVQTVAAALFAFGAYTLLKGDGEEDDEESGTGPRVLGTWATYATAFTVVFISEWGDLTQITTANLAAARQPLPVALGALLALVSVSALALRAGRFIAERVPLAVVRRLGGLVMVVLALWSLSEAFFG</sequence>
<evidence type="ECO:0000256" key="5">
    <source>
        <dbReference type="ARBA" id="ARBA00023136"/>
    </source>
</evidence>
<evidence type="ECO:0000256" key="4">
    <source>
        <dbReference type="ARBA" id="ARBA00022989"/>
    </source>
</evidence>
<dbReference type="KEGG" id="tcu:Tcur_4726"/>
<dbReference type="GO" id="GO:0016020">
    <property type="term" value="C:membrane"/>
    <property type="evidence" value="ECO:0007669"/>
    <property type="project" value="UniProtKB-SubCell"/>
</dbReference>
<evidence type="ECO:0000256" key="6">
    <source>
        <dbReference type="RuleBase" id="RU365102"/>
    </source>
</evidence>
<evidence type="ECO:0000256" key="2">
    <source>
        <dbReference type="ARBA" id="ARBA00009190"/>
    </source>
</evidence>
<dbReference type="AlphaFoldDB" id="D1A742"/>
<dbReference type="Pfam" id="PF01169">
    <property type="entry name" value="GDT1"/>
    <property type="match status" value="2"/>
</dbReference>
<dbReference type="GO" id="GO:0046873">
    <property type="term" value="F:metal ion transmembrane transporter activity"/>
    <property type="evidence" value="ECO:0007669"/>
    <property type="project" value="InterPro"/>
</dbReference>
<gene>
    <name evidence="8" type="ordered locus">Tcur_4726</name>
</gene>
<feature type="transmembrane region" description="Helical" evidence="6">
    <location>
        <begin position="113"/>
        <end position="137"/>
    </location>
</feature>
<feature type="transmembrane region" description="Helical" evidence="6">
    <location>
        <begin position="144"/>
        <end position="161"/>
    </location>
</feature>
<evidence type="ECO:0000256" key="1">
    <source>
        <dbReference type="ARBA" id="ARBA00004141"/>
    </source>
</evidence>
<name>D1A742_THECD</name>
<dbReference type="PANTHER" id="PTHR12608">
    <property type="entry name" value="TRANSMEMBRANE PROTEIN HTP-1 RELATED"/>
    <property type="match status" value="1"/>
</dbReference>
<keyword evidence="4 6" id="KW-1133">Transmembrane helix</keyword>
<keyword evidence="9" id="KW-1185">Reference proteome</keyword>
<dbReference type="Proteomes" id="UP000001918">
    <property type="component" value="Chromosome"/>
</dbReference>
<comment type="similarity">
    <text evidence="2 6">Belongs to the GDT1 family.</text>
</comment>
<accession>D1A742</accession>
<comment type="subcellular location">
    <subcellularLocation>
        <location evidence="1 6">Membrane</location>
        <topology evidence="1 6">Multi-pass membrane protein</topology>
    </subcellularLocation>
</comment>
<proteinExistence type="inferred from homology"/>
<feature type="transmembrane region" description="Helical" evidence="6">
    <location>
        <begin position="74"/>
        <end position="93"/>
    </location>
</feature>
<organism evidence="8 9">
    <name type="scientific">Thermomonospora curvata (strain ATCC 19995 / DSM 43183 / JCM 3096 / KCTC 9072 / NBRC 15933 / NCIMB 10081 / Henssen B9)</name>
    <dbReference type="NCBI Taxonomy" id="471852"/>
    <lineage>
        <taxon>Bacteria</taxon>
        <taxon>Bacillati</taxon>
        <taxon>Actinomycetota</taxon>
        <taxon>Actinomycetes</taxon>
        <taxon>Streptosporangiales</taxon>
        <taxon>Thermomonosporaceae</taxon>
        <taxon>Thermomonospora</taxon>
    </lineage>
</organism>
<dbReference type="STRING" id="471852.Tcur_4726"/>
<reference evidence="8 9" key="1">
    <citation type="journal article" date="2011" name="Stand. Genomic Sci.">
        <title>Complete genome sequence of Thermomonospora curvata type strain (B9).</title>
        <authorList>
            <person name="Chertkov O."/>
            <person name="Sikorski J."/>
            <person name="Nolan M."/>
            <person name="Lapidus A."/>
            <person name="Lucas S."/>
            <person name="Del Rio T.G."/>
            <person name="Tice H."/>
            <person name="Cheng J.F."/>
            <person name="Goodwin L."/>
            <person name="Pitluck S."/>
            <person name="Liolios K."/>
            <person name="Ivanova N."/>
            <person name="Mavromatis K."/>
            <person name="Mikhailova N."/>
            <person name="Ovchinnikova G."/>
            <person name="Pati A."/>
            <person name="Chen A."/>
            <person name="Palaniappan K."/>
            <person name="Djao O.D."/>
            <person name="Land M."/>
            <person name="Hauser L."/>
            <person name="Chang Y.J."/>
            <person name="Jeffries C.D."/>
            <person name="Brettin T."/>
            <person name="Han C."/>
            <person name="Detter J.C."/>
            <person name="Rohde M."/>
            <person name="Goker M."/>
            <person name="Woyke T."/>
            <person name="Bristow J."/>
            <person name="Eisen J.A."/>
            <person name="Markowitz V."/>
            <person name="Hugenholtz P."/>
            <person name="Klenk H.P."/>
            <person name="Kyrpides N.C."/>
        </authorList>
    </citation>
    <scope>NUCLEOTIDE SEQUENCE [LARGE SCALE GENOMIC DNA]</scope>
    <source>
        <strain evidence="9">ATCC 19995 / DSM 43183 / JCM 3096 / KCTC 9072 / NBRC 15933 / NCIMB 10081 / Henssen B9</strain>
    </source>
</reference>
<evidence type="ECO:0000256" key="3">
    <source>
        <dbReference type="ARBA" id="ARBA00022692"/>
    </source>
</evidence>
<feature type="compositionally biased region" description="Low complexity" evidence="7">
    <location>
        <begin position="8"/>
        <end position="21"/>
    </location>
</feature>
<evidence type="ECO:0000313" key="8">
    <source>
        <dbReference type="EMBL" id="ACZ00248.1"/>
    </source>
</evidence>
<dbReference type="eggNOG" id="COG2119">
    <property type="taxonomic scope" value="Bacteria"/>
</dbReference>
<feature type="transmembrane region" description="Helical" evidence="6">
    <location>
        <begin position="247"/>
        <end position="265"/>
    </location>
</feature>
<evidence type="ECO:0000256" key="7">
    <source>
        <dbReference type="SAM" id="MobiDB-lite"/>
    </source>
</evidence>
<dbReference type="HOGENOM" id="CLU_040186_2_2_11"/>
<protein>
    <recommendedName>
        <fullName evidence="6">GDT1 family protein</fullName>
    </recommendedName>
</protein>